<accession>Q6EES4</accession>
<protein>
    <submittedName>
        <fullName evidence="1">GRINL1A combined protein Gcom12</fullName>
    </submittedName>
</protein>
<feature type="non-terminal residue" evidence="1">
    <location>
        <position position="1"/>
    </location>
</feature>
<gene>
    <name evidence="1" type="primary">GRINL1A</name>
</gene>
<dbReference type="IntAct" id="Q6EES4">
    <property type="interactions" value="2"/>
</dbReference>
<evidence type="ECO:0000313" key="1">
    <source>
        <dbReference type="EMBL" id="AAQ82541.1"/>
    </source>
</evidence>
<name>Q6EES4_HUMAN</name>
<reference evidence="1" key="1">
    <citation type="journal article" date="2004" name="Genomics">
        <title>The human GRINL1A gene defines a complex transcription unit, an unusual form of gene organization in eukaryotes.</title>
        <authorList>
            <person name="Roginski R.S."/>
            <person name="Mohan Raj B.K."/>
            <person name="Birditt B."/>
            <person name="Rowen L."/>
        </authorList>
    </citation>
    <scope>NUCLEOTIDE SEQUENCE</scope>
    <source>
        <tissue evidence="1">Lung</tissue>
    </source>
</reference>
<proteinExistence type="evidence at transcript level"/>
<dbReference type="AlphaFoldDB" id="Q6EES4"/>
<organism evidence="1">
    <name type="scientific">Homo sapiens</name>
    <name type="common">Human</name>
    <dbReference type="NCBI Taxonomy" id="9606"/>
    <lineage>
        <taxon>Eukaryota</taxon>
        <taxon>Metazoa</taxon>
        <taxon>Chordata</taxon>
        <taxon>Craniata</taxon>
        <taxon>Vertebrata</taxon>
        <taxon>Euteleostomi</taxon>
        <taxon>Mammalia</taxon>
        <taxon>Eutheria</taxon>
        <taxon>Euarchontoglires</taxon>
        <taxon>Primates</taxon>
        <taxon>Haplorrhini</taxon>
        <taxon>Catarrhini</taxon>
        <taxon>Hominidae</taxon>
        <taxon>Homo</taxon>
    </lineage>
</organism>
<dbReference type="EMBL" id="AY350748">
    <property type="protein sequence ID" value="AAQ82541.1"/>
    <property type="molecule type" value="mRNA"/>
</dbReference>
<sequence length="39" mass="4393">QTSKLGFHQLCLNRCNMMKNIPHGHKCSARTKQAGLVKL</sequence>